<protein>
    <submittedName>
        <fullName evidence="2">Uncharacterized protein</fullName>
    </submittedName>
</protein>
<sequence length="107" mass="12494">MGCELTTGLLISTEERSCGFVIRRARRNRRQQMNIDSGGKGSRRLNERRKLRLKQTKMQQSTDTKAEAQSQRLRQVHETRTIVKFPRVGEYKKGTTERDNRTEKDIG</sequence>
<feature type="compositionally biased region" description="Basic and acidic residues" evidence="1">
    <location>
        <begin position="75"/>
        <end position="107"/>
    </location>
</feature>
<dbReference type="EMBL" id="GG663382">
    <property type="protein sequence ID" value="EEH02766.1"/>
    <property type="molecule type" value="Genomic_DNA"/>
</dbReference>
<evidence type="ECO:0000256" key="1">
    <source>
        <dbReference type="SAM" id="MobiDB-lite"/>
    </source>
</evidence>
<evidence type="ECO:0000313" key="2">
    <source>
        <dbReference type="EMBL" id="EEH02766.1"/>
    </source>
</evidence>
<dbReference type="RefSeq" id="XP_045283247.1">
    <property type="nucleotide sequence ID" value="XM_045436095.1"/>
</dbReference>
<name>C0P0W6_AJECG</name>
<keyword evidence="3" id="KW-1185">Reference proteome</keyword>
<dbReference type="Proteomes" id="UP000001631">
    <property type="component" value="Unassembled WGS sequence"/>
</dbReference>
<reference evidence="2" key="1">
    <citation type="submission" date="2009-02" db="EMBL/GenBank/DDBJ databases">
        <title>The Genome Sequence of Ajellomyces capsulatus strain G186AR.</title>
        <authorList>
            <consortium name="The Broad Institute Genome Sequencing Platform"/>
            <person name="Champion M."/>
            <person name="Cuomo C."/>
            <person name="Ma L.-J."/>
            <person name="Henn M.R."/>
            <person name="Sil A."/>
            <person name="Goldman B."/>
            <person name="Young S.K."/>
            <person name="Kodira C.D."/>
            <person name="Zeng Q."/>
            <person name="Koehrsen M."/>
            <person name="Alvarado L."/>
            <person name="Berlin A."/>
            <person name="Borenstein D."/>
            <person name="Chen Z."/>
            <person name="Engels R."/>
            <person name="Freedman E."/>
            <person name="Gellesch M."/>
            <person name="Goldberg J."/>
            <person name="Griggs A."/>
            <person name="Gujja S."/>
            <person name="Heiman D."/>
            <person name="Hepburn T."/>
            <person name="Howarth C."/>
            <person name="Jen D."/>
            <person name="Larson L."/>
            <person name="Lewis B."/>
            <person name="Mehta T."/>
            <person name="Park D."/>
            <person name="Pearson M."/>
            <person name="Roberts A."/>
            <person name="Saif S."/>
            <person name="Shea T."/>
            <person name="Shenoy N."/>
            <person name="Sisk P."/>
            <person name="Stolte C."/>
            <person name="Sykes S."/>
            <person name="Walk T."/>
            <person name="White J."/>
            <person name="Yandava C."/>
            <person name="Klein B."/>
            <person name="McEwen J.G."/>
            <person name="Puccia R."/>
            <person name="Goldman G.H."/>
            <person name="Felipe M.S."/>
            <person name="Nino-Vega G."/>
            <person name="San-Blas G."/>
            <person name="Taylor J."/>
            <person name="Mendoza L."/>
            <person name="Galagan J."/>
            <person name="Nusbaum C."/>
            <person name="Birren B."/>
        </authorList>
    </citation>
    <scope>NUCLEOTIDE SEQUENCE</scope>
    <source>
        <strain evidence="2">G186AR</strain>
    </source>
</reference>
<proteinExistence type="predicted"/>
<dbReference type="InParanoid" id="C0P0W6"/>
<accession>C0P0W6</accession>
<dbReference type="HOGENOM" id="CLU_2209262_0_0_1"/>
<feature type="region of interest" description="Disordered" evidence="1">
    <location>
        <begin position="53"/>
        <end position="107"/>
    </location>
</feature>
<evidence type="ECO:0000313" key="3">
    <source>
        <dbReference type="Proteomes" id="UP000001631"/>
    </source>
</evidence>
<feature type="compositionally biased region" description="Polar residues" evidence="1">
    <location>
        <begin position="56"/>
        <end position="73"/>
    </location>
</feature>
<dbReference type="AlphaFoldDB" id="C0P0W6"/>
<organism evidence="2 3">
    <name type="scientific">Ajellomyces capsulatus (strain G186AR / H82 / ATCC MYA-2454 / RMSCC 2432)</name>
    <name type="common">Darling's disease fungus</name>
    <name type="synonym">Histoplasma capsulatum</name>
    <dbReference type="NCBI Taxonomy" id="447093"/>
    <lineage>
        <taxon>Eukaryota</taxon>
        <taxon>Fungi</taxon>
        <taxon>Dikarya</taxon>
        <taxon>Ascomycota</taxon>
        <taxon>Pezizomycotina</taxon>
        <taxon>Eurotiomycetes</taxon>
        <taxon>Eurotiomycetidae</taxon>
        <taxon>Onygenales</taxon>
        <taxon>Ajellomycetaceae</taxon>
        <taxon>Histoplasma</taxon>
    </lineage>
</organism>
<gene>
    <name evidence="2" type="ORF">HCBG_09046</name>
</gene>
<dbReference type="GeneID" id="69042062"/>